<accession>A0AAN9M375</accession>
<name>A0AAN9M375_CANGL</name>
<feature type="compositionally biased region" description="Basic residues" evidence="1">
    <location>
        <begin position="72"/>
        <end position="84"/>
    </location>
</feature>
<evidence type="ECO:0000313" key="3">
    <source>
        <dbReference type="Proteomes" id="UP001367508"/>
    </source>
</evidence>
<feature type="region of interest" description="Disordered" evidence="1">
    <location>
        <begin position="62"/>
        <end position="104"/>
    </location>
</feature>
<keyword evidence="3" id="KW-1185">Reference proteome</keyword>
<dbReference type="Proteomes" id="UP001367508">
    <property type="component" value="Unassembled WGS sequence"/>
</dbReference>
<evidence type="ECO:0000256" key="1">
    <source>
        <dbReference type="SAM" id="MobiDB-lite"/>
    </source>
</evidence>
<organism evidence="2 3">
    <name type="scientific">Canavalia gladiata</name>
    <name type="common">Sword bean</name>
    <name type="synonym">Dolichos gladiatus</name>
    <dbReference type="NCBI Taxonomy" id="3824"/>
    <lineage>
        <taxon>Eukaryota</taxon>
        <taxon>Viridiplantae</taxon>
        <taxon>Streptophyta</taxon>
        <taxon>Embryophyta</taxon>
        <taxon>Tracheophyta</taxon>
        <taxon>Spermatophyta</taxon>
        <taxon>Magnoliopsida</taxon>
        <taxon>eudicotyledons</taxon>
        <taxon>Gunneridae</taxon>
        <taxon>Pentapetalae</taxon>
        <taxon>rosids</taxon>
        <taxon>fabids</taxon>
        <taxon>Fabales</taxon>
        <taxon>Fabaceae</taxon>
        <taxon>Papilionoideae</taxon>
        <taxon>50 kb inversion clade</taxon>
        <taxon>NPAAA clade</taxon>
        <taxon>indigoferoid/millettioid clade</taxon>
        <taxon>Phaseoleae</taxon>
        <taxon>Canavalia</taxon>
    </lineage>
</organism>
<reference evidence="2 3" key="1">
    <citation type="submission" date="2024-01" db="EMBL/GenBank/DDBJ databases">
        <title>The genomes of 5 underutilized Papilionoideae crops provide insights into root nodulation and disease resistanc.</title>
        <authorList>
            <person name="Jiang F."/>
        </authorList>
    </citation>
    <scope>NUCLEOTIDE SEQUENCE [LARGE SCALE GENOMIC DNA]</scope>
    <source>
        <strain evidence="2">LVBAO_FW01</strain>
        <tissue evidence="2">Leaves</tissue>
    </source>
</reference>
<dbReference type="AlphaFoldDB" id="A0AAN9M375"/>
<protein>
    <submittedName>
        <fullName evidence="2">Uncharacterized protein</fullName>
    </submittedName>
</protein>
<sequence>MHVHARGIKIVRGEIVLLLRMNPPSLLDFSILIRTVELASESLYNPNRIFSRNLDTAESQIMERGRKDAKDAKKRMRRKERKATRFTYLNQQETLVKQKRRRRK</sequence>
<proteinExistence type="predicted"/>
<dbReference type="EMBL" id="JAYMYQ010000003">
    <property type="protein sequence ID" value="KAK7345309.1"/>
    <property type="molecule type" value="Genomic_DNA"/>
</dbReference>
<feature type="compositionally biased region" description="Basic and acidic residues" evidence="1">
    <location>
        <begin position="62"/>
        <end position="71"/>
    </location>
</feature>
<comment type="caution">
    <text evidence="2">The sequence shown here is derived from an EMBL/GenBank/DDBJ whole genome shotgun (WGS) entry which is preliminary data.</text>
</comment>
<gene>
    <name evidence="2" type="ORF">VNO77_15910</name>
</gene>
<evidence type="ECO:0000313" key="2">
    <source>
        <dbReference type="EMBL" id="KAK7345309.1"/>
    </source>
</evidence>